<dbReference type="SMART" id="SM00849">
    <property type="entry name" value="Lactamase_B"/>
    <property type="match status" value="1"/>
</dbReference>
<feature type="domain" description="Metallo-beta-lactamase" evidence="1">
    <location>
        <begin position="31"/>
        <end position="220"/>
    </location>
</feature>
<dbReference type="Proteomes" id="UP000315252">
    <property type="component" value="Unassembled WGS sequence"/>
</dbReference>
<evidence type="ECO:0000313" key="3">
    <source>
        <dbReference type="Proteomes" id="UP000315252"/>
    </source>
</evidence>
<name>A0A545TRH2_9PROT</name>
<dbReference type="SUPFAM" id="SSF56281">
    <property type="entry name" value="Metallo-hydrolase/oxidoreductase"/>
    <property type="match status" value="1"/>
</dbReference>
<dbReference type="CDD" id="cd07715">
    <property type="entry name" value="TaR3-like_MBL-fold"/>
    <property type="match status" value="1"/>
</dbReference>
<comment type="caution">
    <text evidence="2">The sequence shown here is derived from an EMBL/GenBank/DDBJ whole genome shotgun (WGS) entry which is preliminary data.</text>
</comment>
<keyword evidence="2" id="KW-0378">Hydrolase</keyword>
<dbReference type="OrthoDB" id="9803916at2"/>
<dbReference type="GO" id="GO:0042781">
    <property type="term" value="F:3'-tRNA processing endoribonuclease activity"/>
    <property type="evidence" value="ECO:0007669"/>
    <property type="project" value="TreeGrafter"/>
</dbReference>
<dbReference type="PANTHER" id="PTHR46018">
    <property type="entry name" value="ZINC PHOSPHODIESTERASE ELAC PROTEIN 1"/>
    <property type="match status" value="1"/>
</dbReference>
<evidence type="ECO:0000313" key="2">
    <source>
        <dbReference type="EMBL" id="TQV79809.1"/>
    </source>
</evidence>
<gene>
    <name evidence="2" type="ORF">FKG95_14015</name>
</gene>
<evidence type="ECO:0000259" key="1">
    <source>
        <dbReference type="SMART" id="SM00849"/>
    </source>
</evidence>
<proteinExistence type="predicted"/>
<keyword evidence="3" id="KW-1185">Reference proteome</keyword>
<dbReference type="Gene3D" id="3.60.15.10">
    <property type="entry name" value="Ribonuclease Z/Hydroxyacylglutathione hydrolase-like"/>
    <property type="match status" value="1"/>
</dbReference>
<dbReference type="RefSeq" id="WP_142896989.1">
    <property type="nucleotide sequence ID" value="NZ_ML660055.1"/>
</dbReference>
<dbReference type="InterPro" id="IPR036866">
    <property type="entry name" value="RibonucZ/Hydroxyglut_hydro"/>
</dbReference>
<dbReference type="EMBL" id="VHSH01000004">
    <property type="protein sequence ID" value="TQV79809.1"/>
    <property type="molecule type" value="Genomic_DNA"/>
</dbReference>
<sequence length="277" mass="31339">MAEESDFYVRFWGVRGSIACPGPAHKRYGGNTSCLEVRCGEHVLIFDAGTGLRPFGESLCRMSEVEADIFLTHTHHDHIIGLPFFKPNFNKRNRVRYWAGHLQPEHSLHDVLCQFMSAPLFPVPPKIFAANVTFHDFYSGDILEPRPGVRIRTAPLNHPNGATGYRVEYGGKSICYVTDTEHTEGQLDRNILELIEGADIMIYDCSYTDEEFPRFKTWGHSTWQEGMRLCNAAAVRQLVIFHHDPAHDDNFMDLVAKEAEEARPGSVVAQEGMVLHP</sequence>
<dbReference type="InterPro" id="IPR001279">
    <property type="entry name" value="Metallo-B-lactamas"/>
</dbReference>
<organism evidence="2 3">
    <name type="scientific">Denitrobaculum tricleocarpae</name>
    <dbReference type="NCBI Taxonomy" id="2591009"/>
    <lineage>
        <taxon>Bacteria</taxon>
        <taxon>Pseudomonadati</taxon>
        <taxon>Pseudomonadota</taxon>
        <taxon>Alphaproteobacteria</taxon>
        <taxon>Rhodospirillales</taxon>
        <taxon>Rhodospirillaceae</taxon>
        <taxon>Denitrobaculum</taxon>
    </lineage>
</organism>
<dbReference type="PANTHER" id="PTHR46018:SF2">
    <property type="entry name" value="ZINC PHOSPHODIESTERASE ELAC PROTEIN 1"/>
    <property type="match status" value="1"/>
</dbReference>
<protein>
    <submittedName>
        <fullName evidence="2">MBL fold metallo-hydrolase</fullName>
    </submittedName>
</protein>
<dbReference type="Pfam" id="PF12706">
    <property type="entry name" value="Lactamase_B_2"/>
    <property type="match status" value="1"/>
</dbReference>
<reference evidence="2 3" key="1">
    <citation type="submission" date="2019-06" db="EMBL/GenBank/DDBJ databases">
        <title>Whole genome sequence for Rhodospirillaceae sp. R148.</title>
        <authorList>
            <person name="Wang G."/>
        </authorList>
    </citation>
    <scope>NUCLEOTIDE SEQUENCE [LARGE SCALE GENOMIC DNA]</scope>
    <source>
        <strain evidence="2 3">R148</strain>
    </source>
</reference>
<dbReference type="AlphaFoldDB" id="A0A545TRH2"/>
<accession>A0A545TRH2</accession>